<sequence>MVLLNGELALAPIQSPKRVLDVATGTGIWALEFAQQHPESEVIGSDLTQIQPTSELPNLSFVQEDSEEQWIHDRPFDYIHFRYVYTCFDSPQTVIKLAWENLAPGGFIEFQDATMELHSNKGPAHIENNPLKRLFDLAIQGAAAQGRNIVVSRFYKQWLLEAGFVDVVEIKLAVPINEWHPSMRLKRVGQYSSRMLIDNLGGVAWKMLSVYGLSDEEINETVVQAKPELRNLDLEAFFPFWVVYGRKPE</sequence>
<dbReference type="PANTHER" id="PTHR43591">
    <property type="entry name" value="METHYLTRANSFERASE"/>
    <property type="match status" value="1"/>
</dbReference>
<evidence type="ECO:0000313" key="3">
    <source>
        <dbReference type="Proteomes" id="UP000030651"/>
    </source>
</evidence>
<dbReference type="InParanoid" id="W3XGB8"/>
<dbReference type="SUPFAM" id="SSF53335">
    <property type="entry name" value="S-adenosyl-L-methionine-dependent methyltransferases"/>
    <property type="match status" value="1"/>
</dbReference>
<dbReference type="GO" id="GO:0008168">
    <property type="term" value="F:methyltransferase activity"/>
    <property type="evidence" value="ECO:0007669"/>
    <property type="project" value="TreeGrafter"/>
</dbReference>
<dbReference type="KEGG" id="pfy:PFICI_03168"/>
<name>W3XGB8_PESFW</name>
<dbReference type="OMA" id="HERLDHQ"/>
<dbReference type="Gene3D" id="3.40.50.150">
    <property type="entry name" value="Vaccinia Virus protein VP39"/>
    <property type="match status" value="1"/>
</dbReference>
<dbReference type="AlphaFoldDB" id="W3XGB8"/>
<reference evidence="3" key="1">
    <citation type="journal article" date="2015" name="BMC Genomics">
        <title>Genomic and transcriptomic analysis of the endophytic fungus Pestalotiopsis fici reveals its lifestyle and high potential for synthesis of natural products.</title>
        <authorList>
            <person name="Wang X."/>
            <person name="Zhang X."/>
            <person name="Liu L."/>
            <person name="Xiang M."/>
            <person name="Wang W."/>
            <person name="Sun X."/>
            <person name="Che Y."/>
            <person name="Guo L."/>
            <person name="Liu G."/>
            <person name="Guo L."/>
            <person name="Wang C."/>
            <person name="Yin W.B."/>
            <person name="Stadler M."/>
            <person name="Zhang X."/>
            <person name="Liu X."/>
        </authorList>
    </citation>
    <scope>NUCLEOTIDE SEQUENCE [LARGE SCALE GENOMIC DNA]</scope>
    <source>
        <strain evidence="3">W106-1 / CGMCC3.15140</strain>
    </source>
</reference>
<accession>W3XGB8</accession>
<gene>
    <name evidence="2" type="ORF">PFICI_03168</name>
</gene>
<evidence type="ECO:0000313" key="2">
    <source>
        <dbReference type="EMBL" id="ETS85143.1"/>
    </source>
</evidence>
<dbReference type="InterPro" id="IPR029063">
    <property type="entry name" value="SAM-dependent_MTases_sf"/>
</dbReference>
<dbReference type="CDD" id="cd02440">
    <property type="entry name" value="AdoMet_MTases"/>
    <property type="match status" value="1"/>
</dbReference>
<organism evidence="2 3">
    <name type="scientific">Pestalotiopsis fici (strain W106-1 / CGMCC3.15140)</name>
    <dbReference type="NCBI Taxonomy" id="1229662"/>
    <lineage>
        <taxon>Eukaryota</taxon>
        <taxon>Fungi</taxon>
        <taxon>Dikarya</taxon>
        <taxon>Ascomycota</taxon>
        <taxon>Pezizomycotina</taxon>
        <taxon>Sordariomycetes</taxon>
        <taxon>Xylariomycetidae</taxon>
        <taxon>Amphisphaeriales</taxon>
        <taxon>Sporocadaceae</taxon>
        <taxon>Pestalotiopsis</taxon>
    </lineage>
</organism>
<dbReference type="RefSeq" id="XP_007829940.1">
    <property type="nucleotide sequence ID" value="XM_007831749.1"/>
</dbReference>
<proteinExistence type="inferred from homology"/>
<dbReference type="Pfam" id="PF13489">
    <property type="entry name" value="Methyltransf_23"/>
    <property type="match status" value="1"/>
</dbReference>
<dbReference type="EMBL" id="KI912110">
    <property type="protein sequence ID" value="ETS85143.1"/>
    <property type="molecule type" value="Genomic_DNA"/>
</dbReference>
<evidence type="ECO:0000256" key="1">
    <source>
        <dbReference type="ARBA" id="ARBA00038158"/>
    </source>
</evidence>
<dbReference type="PANTHER" id="PTHR43591:SF102">
    <property type="entry name" value="S-ADENOSYL-L-METHIONINE-DEPENDENT METHYLTRANSFERASE"/>
    <property type="match status" value="1"/>
</dbReference>
<dbReference type="Proteomes" id="UP000030651">
    <property type="component" value="Unassembled WGS sequence"/>
</dbReference>
<evidence type="ECO:0008006" key="4">
    <source>
        <dbReference type="Google" id="ProtNLM"/>
    </source>
</evidence>
<protein>
    <recommendedName>
        <fullName evidence="4">Methyltransferase domain-containing protein</fullName>
    </recommendedName>
</protein>
<comment type="similarity">
    <text evidence="1">Belongs to the methyltransferase superfamily. LaeA methyltransferase family.</text>
</comment>
<dbReference type="OrthoDB" id="2013972at2759"/>
<dbReference type="HOGENOM" id="CLU_010595_2_3_1"/>
<dbReference type="GeneID" id="19268181"/>
<keyword evidence="3" id="KW-1185">Reference proteome</keyword>
<dbReference type="eggNOG" id="ENOG502SMFK">
    <property type="taxonomic scope" value="Eukaryota"/>
</dbReference>